<dbReference type="PROSITE" id="PS50932">
    <property type="entry name" value="HTH_LACI_2"/>
    <property type="match status" value="1"/>
</dbReference>
<sequence>MPDVARAAGVSVMTVSYTYNRPDRVAPATREKVLQAAAELGYAGPDAAARNLRRGRTGNLGVVLGERLTYAFADPQATAFLAGIAEVCTEHGLGLTLIPVTGSGDDSDETRVREAAVDGFVVWTTVDEDPVLAAVAASARPAVVHGGPQVEGLGLVTIDNRAAAAAIGAVGLRGSRRPAVLSFPVDRRREPALVTGPDPAAAAFPVTRDRLAGYRDAVAAAGLDWAGVPVAVLARNDPAEAAQALRRLPTDTDAVLAMGDELALAALRATTRKVPEELAVTGWDDTPAAAGAGLTTVGQSLQDQGRRCARLLVGDPPGAEPSWVVVERSTTR</sequence>
<evidence type="ECO:0000259" key="4">
    <source>
        <dbReference type="PROSITE" id="PS50932"/>
    </source>
</evidence>
<accession>A0A5S5D240</accession>
<dbReference type="PANTHER" id="PTHR30146">
    <property type="entry name" value="LACI-RELATED TRANSCRIPTIONAL REPRESSOR"/>
    <property type="match status" value="1"/>
</dbReference>
<dbReference type="GO" id="GO:0003700">
    <property type="term" value="F:DNA-binding transcription factor activity"/>
    <property type="evidence" value="ECO:0007669"/>
    <property type="project" value="TreeGrafter"/>
</dbReference>
<dbReference type="Gene3D" id="3.40.50.2300">
    <property type="match status" value="2"/>
</dbReference>
<evidence type="ECO:0000256" key="2">
    <source>
        <dbReference type="ARBA" id="ARBA00023125"/>
    </source>
</evidence>
<dbReference type="InterPro" id="IPR046335">
    <property type="entry name" value="LacI/GalR-like_sensor"/>
</dbReference>
<dbReference type="SUPFAM" id="SSF47413">
    <property type="entry name" value="lambda repressor-like DNA-binding domains"/>
    <property type="match status" value="1"/>
</dbReference>
<dbReference type="AlphaFoldDB" id="A0A5S5D240"/>
<dbReference type="InterPro" id="IPR010982">
    <property type="entry name" value="Lambda_DNA-bd_dom_sf"/>
</dbReference>
<evidence type="ECO:0000313" key="6">
    <source>
        <dbReference type="Proteomes" id="UP000322499"/>
    </source>
</evidence>
<dbReference type="Pfam" id="PF13377">
    <property type="entry name" value="Peripla_BP_3"/>
    <property type="match status" value="1"/>
</dbReference>
<evidence type="ECO:0000313" key="5">
    <source>
        <dbReference type="EMBL" id="TYP88882.1"/>
    </source>
</evidence>
<dbReference type="GO" id="GO:0000976">
    <property type="term" value="F:transcription cis-regulatory region binding"/>
    <property type="evidence" value="ECO:0007669"/>
    <property type="project" value="TreeGrafter"/>
</dbReference>
<dbReference type="InterPro" id="IPR000843">
    <property type="entry name" value="HTH_LacI"/>
</dbReference>
<comment type="caution">
    <text evidence="5">The sequence shown here is derived from an EMBL/GenBank/DDBJ whole genome shotgun (WGS) entry which is preliminary data.</text>
</comment>
<proteinExistence type="predicted"/>
<keyword evidence="3" id="KW-0804">Transcription</keyword>
<feature type="domain" description="HTH lacI-type" evidence="4">
    <location>
        <begin position="1"/>
        <end position="54"/>
    </location>
</feature>
<dbReference type="PANTHER" id="PTHR30146:SF138">
    <property type="entry name" value="TRANSCRIPTIONAL REGULATORY PROTEIN"/>
    <property type="match status" value="1"/>
</dbReference>
<evidence type="ECO:0000256" key="3">
    <source>
        <dbReference type="ARBA" id="ARBA00023163"/>
    </source>
</evidence>
<dbReference type="CDD" id="cd06279">
    <property type="entry name" value="PBP1_LacI-like"/>
    <property type="match status" value="1"/>
</dbReference>
<dbReference type="Gene3D" id="1.10.260.40">
    <property type="entry name" value="lambda repressor-like DNA-binding domains"/>
    <property type="match status" value="1"/>
</dbReference>
<dbReference type="SMART" id="SM00354">
    <property type="entry name" value="HTH_LACI"/>
    <property type="match status" value="1"/>
</dbReference>
<keyword evidence="6" id="KW-1185">Reference proteome</keyword>
<protein>
    <submittedName>
        <fullName evidence="5">LacI family transcriptional regulator</fullName>
    </submittedName>
</protein>
<dbReference type="EMBL" id="VNHW01000003">
    <property type="protein sequence ID" value="TYP88882.1"/>
    <property type="molecule type" value="Genomic_DNA"/>
</dbReference>
<dbReference type="InterPro" id="IPR028082">
    <property type="entry name" value="Peripla_BP_I"/>
</dbReference>
<dbReference type="Proteomes" id="UP000322499">
    <property type="component" value="Unassembled WGS sequence"/>
</dbReference>
<dbReference type="CDD" id="cd01392">
    <property type="entry name" value="HTH_LacI"/>
    <property type="match status" value="1"/>
</dbReference>
<gene>
    <name evidence="5" type="ORF">BD833_10337</name>
</gene>
<organism evidence="5 6">
    <name type="scientific">Blastococcus xanthinilyticus</name>
    <dbReference type="NCBI Taxonomy" id="1564164"/>
    <lineage>
        <taxon>Bacteria</taxon>
        <taxon>Bacillati</taxon>
        <taxon>Actinomycetota</taxon>
        <taxon>Actinomycetes</taxon>
        <taxon>Geodermatophilales</taxon>
        <taxon>Geodermatophilaceae</taxon>
        <taxon>Blastococcus</taxon>
    </lineage>
</organism>
<reference evidence="5 6" key="1">
    <citation type="submission" date="2019-07" db="EMBL/GenBank/DDBJ databases">
        <title>Genomic Encyclopedia of Archaeal and Bacterial Type Strains, Phase II (KMG-II): from individual species to whole genera.</title>
        <authorList>
            <person name="Goeker M."/>
        </authorList>
    </citation>
    <scope>NUCLEOTIDE SEQUENCE [LARGE SCALE GENOMIC DNA]</scope>
    <source>
        <strain evidence="5 6">DSM 46842</strain>
    </source>
</reference>
<keyword evidence="1" id="KW-0805">Transcription regulation</keyword>
<evidence type="ECO:0000256" key="1">
    <source>
        <dbReference type="ARBA" id="ARBA00023015"/>
    </source>
</evidence>
<dbReference type="Pfam" id="PF00356">
    <property type="entry name" value="LacI"/>
    <property type="match status" value="1"/>
</dbReference>
<name>A0A5S5D240_9ACTN</name>
<keyword evidence="2" id="KW-0238">DNA-binding</keyword>
<dbReference type="SUPFAM" id="SSF53822">
    <property type="entry name" value="Periplasmic binding protein-like I"/>
    <property type="match status" value="1"/>
</dbReference>